<dbReference type="Proteomes" id="UP000839836">
    <property type="component" value="Unassembled WGS sequence"/>
</dbReference>
<dbReference type="GO" id="GO:0009279">
    <property type="term" value="C:cell outer membrane"/>
    <property type="evidence" value="ECO:0007669"/>
    <property type="project" value="UniProtKB-SubCell"/>
</dbReference>
<keyword evidence="5" id="KW-0472">Membrane</keyword>
<dbReference type="EMBL" id="AAILSW010000047">
    <property type="protein sequence ID" value="ECF6075998.1"/>
    <property type="molecule type" value="Genomic_DNA"/>
</dbReference>
<keyword evidence="4 6" id="KW-0732">Signal</keyword>
<name>A0A5Y2SHN8_SALHO</name>
<evidence type="ECO:0000256" key="4">
    <source>
        <dbReference type="ARBA" id="ARBA00022729"/>
    </source>
</evidence>
<reference evidence="8" key="1">
    <citation type="submission" date="2019-07" db="EMBL/GenBank/DDBJ databases">
        <authorList>
            <person name="Ashton P.M."/>
            <person name="Dallman T."/>
            <person name="Nair S."/>
            <person name="De Pinna E."/>
            <person name="Peters T."/>
            <person name="Grant K."/>
        </authorList>
    </citation>
    <scope>NUCLEOTIDE SEQUENCE [LARGE SCALE GENOMIC DNA]</scope>
    <source>
        <strain evidence="8">674345</strain>
    </source>
</reference>
<dbReference type="SUPFAM" id="SSF56925">
    <property type="entry name" value="OMPA-like"/>
    <property type="match status" value="1"/>
</dbReference>
<dbReference type="InterPro" id="IPR011250">
    <property type="entry name" value="OMP/PagP_B-barrel"/>
</dbReference>
<dbReference type="GO" id="GO:0044384">
    <property type="term" value="C:host outer membrane"/>
    <property type="evidence" value="ECO:0007669"/>
    <property type="project" value="InterPro"/>
</dbReference>
<dbReference type="InterPro" id="IPR000758">
    <property type="entry name" value="Enterovir_OMP"/>
</dbReference>
<accession>A0A5Y2SHN8</accession>
<feature type="signal peptide" evidence="6">
    <location>
        <begin position="1"/>
        <end position="24"/>
    </location>
</feature>
<protein>
    <submittedName>
        <fullName evidence="8">Porin family protein</fullName>
    </submittedName>
</protein>
<feature type="chain" id="PRO_5025057233" evidence="6">
    <location>
        <begin position="25"/>
        <end position="178"/>
    </location>
</feature>
<dbReference type="Pfam" id="PF13505">
    <property type="entry name" value="OMP_b-brl"/>
    <property type="match status" value="1"/>
</dbReference>
<evidence type="ECO:0000256" key="5">
    <source>
        <dbReference type="ARBA" id="ARBA00023136"/>
    </source>
</evidence>
<sequence>MNKFLLAGSAGIVLLSASVSPVWADDNAGTFSLGYAQSHTNHAGTLRGIRLANNYEMSPDWGLTTSFSWLNGSQRYSNDKGSGRVTTRYYSLLAGPSWKISDQFSLYTQVGPVLLHQRDHGAEDSASKVGYGYSAGVAYTPVSNVSVTLGYEGADFDATHNSGSLNSNGFNIGVGYRF</sequence>
<dbReference type="InterPro" id="IPR051723">
    <property type="entry name" value="Bact_OM_Invasion-Related"/>
</dbReference>
<comment type="caution">
    <text evidence="8">The sequence shown here is derived from an EMBL/GenBank/DDBJ whole genome shotgun (WGS) entry which is preliminary data.</text>
</comment>
<dbReference type="PANTHER" id="PTHR35892">
    <property type="entry name" value="OUTER MEMBRANE PROTEIN PAGN-RELATED"/>
    <property type="match status" value="1"/>
</dbReference>
<evidence type="ECO:0000256" key="2">
    <source>
        <dbReference type="ARBA" id="ARBA00022452"/>
    </source>
</evidence>
<evidence type="ECO:0000256" key="6">
    <source>
        <dbReference type="SAM" id="SignalP"/>
    </source>
</evidence>
<dbReference type="PANTHER" id="PTHR35892:SF2">
    <property type="entry name" value="OUTER MEMBRANE PROTEIN PAGN"/>
    <property type="match status" value="1"/>
</dbReference>
<proteinExistence type="predicted"/>
<evidence type="ECO:0000256" key="1">
    <source>
        <dbReference type="ARBA" id="ARBA00004571"/>
    </source>
</evidence>
<keyword evidence="2" id="KW-1134">Transmembrane beta strand</keyword>
<evidence type="ECO:0000259" key="7">
    <source>
        <dbReference type="Pfam" id="PF13505"/>
    </source>
</evidence>
<evidence type="ECO:0000313" key="8">
    <source>
        <dbReference type="EMBL" id="ECF6075998.1"/>
    </source>
</evidence>
<feature type="domain" description="Outer membrane protein beta-barrel" evidence="7">
    <location>
        <begin position="13"/>
        <end position="178"/>
    </location>
</feature>
<comment type="subcellular location">
    <subcellularLocation>
        <location evidence="1">Cell outer membrane</location>
        <topology evidence="1">Multi-pass membrane protein</topology>
    </subcellularLocation>
</comment>
<dbReference type="PRINTS" id="PR00316">
    <property type="entry name" value="ENTEROVIROMP"/>
</dbReference>
<dbReference type="Gene3D" id="2.40.160.20">
    <property type="match status" value="1"/>
</dbReference>
<evidence type="ECO:0000256" key="3">
    <source>
        <dbReference type="ARBA" id="ARBA00022692"/>
    </source>
</evidence>
<dbReference type="InterPro" id="IPR027385">
    <property type="entry name" value="Beta-barrel_OMP"/>
</dbReference>
<dbReference type="PROSITE" id="PS00695">
    <property type="entry name" value="ENT_VIR_OMP_2"/>
    <property type="match status" value="1"/>
</dbReference>
<dbReference type="AlphaFoldDB" id="A0A5Y2SHN8"/>
<keyword evidence="3" id="KW-0812">Transmembrane</keyword>
<gene>
    <name evidence="8" type="ORF">FNH47_18660</name>
</gene>
<organism evidence="8">
    <name type="scientific">Salmonella houtenae</name>
    <dbReference type="NCBI Taxonomy" id="59205"/>
    <lineage>
        <taxon>Bacteria</taxon>
        <taxon>Pseudomonadati</taxon>
        <taxon>Pseudomonadota</taxon>
        <taxon>Gammaproteobacteria</taxon>
        <taxon>Enterobacterales</taxon>
        <taxon>Enterobacteriaceae</taxon>
        <taxon>Salmonella</taxon>
    </lineage>
</organism>